<evidence type="ECO:0000256" key="8">
    <source>
        <dbReference type="ARBA" id="ARBA00023196"/>
    </source>
</evidence>
<dbReference type="GO" id="GO:0046933">
    <property type="term" value="F:proton-transporting ATP synthase activity, rotational mechanism"/>
    <property type="evidence" value="ECO:0007669"/>
    <property type="project" value="InterPro"/>
</dbReference>
<sequence>MPQTLEDLTRQMGSMSSIHSVVRTMKTLSVINSAPYERAGQAIEAYNQIVKDGLHAFVRAAGLMDGASETPGAVGAHVLVVFGSDHGLCGNYNEVLAATVARSIKDRDGDGPTVLCVGAQMADALADQSILHDGLFLPPASVDGIGRLANALTRHLDDIRRDAAPAEIAVDLAYTARSDGGAQEQHILPLLPLNTALLHELQARPWSSRTLPTFTAPPAELFQALIRGYLFSTLFKASAEAMVSENAARLALMSQAEQSVEDRLDDLKAEANTLRQSGITSELLDVIIGFEALKKPRKNSKAKAS</sequence>
<evidence type="ECO:0000256" key="10">
    <source>
        <dbReference type="SAM" id="Coils"/>
    </source>
</evidence>
<evidence type="ECO:0000256" key="7">
    <source>
        <dbReference type="ARBA" id="ARBA00023136"/>
    </source>
</evidence>
<dbReference type="Gene3D" id="3.40.1380.10">
    <property type="match status" value="1"/>
</dbReference>
<comment type="function">
    <text evidence="1">Produces ATP from ADP in the presence of a proton gradient across the membrane. The gamma chain is believed to be important in regulating ATPase activity and the flow of protons through the CF(0) complex.</text>
</comment>
<keyword evidence="9" id="KW-0066">ATP synthesis</keyword>
<reference evidence="11 12" key="1">
    <citation type="submission" date="2019-04" db="EMBL/GenBank/DDBJ databases">
        <title>Shimia ponticola sp. nov., isolated from seawater.</title>
        <authorList>
            <person name="Kim Y.-O."/>
            <person name="Yoon J.-H."/>
        </authorList>
    </citation>
    <scope>NUCLEOTIDE SEQUENCE [LARGE SCALE GENOMIC DNA]</scope>
    <source>
        <strain evidence="11 12">MYP11</strain>
    </source>
</reference>
<dbReference type="PANTHER" id="PTHR11693:SF22">
    <property type="entry name" value="ATP SYNTHASE SUBUNIT GAMMA, MITOCHONDRIAL"/>
    <property type="match status" value="1"/>
</dbReference>
<keyword evidence="12" id="KW-1185">Reference proteome</keyword>
<comment type="similarity">
    <text evidence="3">Belongs to the ATPase gamma chain family.</text>
</comment>
<dbReference type="InterPro" id="IPR035968">
    <property type="entry name" value="ATP_synth_F1_ATPase_gsu"/>
</dbReference>
<organism evidence="11 12">
    <name type="scientific">Aliishimia ponticola</name>
    <dbReference type="NCBI Taxonomy" id="2499833"/>
    <lineage>
        <taxon>Bacteria</taxon>
        <taxon>Pseudomonadati</taxon>
        <taxon>Pseudomonadota</taxon>
        <taxon>Alphaproteobacteria</taxon>
        <taxon>Rhodobacterales</taxon>
        <taxon>Paracoccaceae</taxon>
        <taxon>Aliishimia</taxon>
    </lineage>
</organism>
<evidence type="ECO:0000256" key="1">
    <source>
        <dbReference type="ARBA" id="ARBA00003456"/>
    </source>
</evidence>
<dbReference type="CDD" id="cd12151">
    <property type="entry name" value="F1-ATPase_gamma"/>
    <property type="match status" value="1"/>
</dbReference>
<gene>
    <name evidence="11" type="ORF">E4Z66_08215</name>
</gene>
<keyword evidence="5" id="KW-0375">Hydrogen ion transport</keyword>
<keyword evidence="10" id="KW-0175">Coiled coil</keyword>
<dbReference type="GO" id="GO:0045259">
    <property type="term" value="C:proton-transporting ATP synthase complex"/>
    <property type="evidence" value="ECO:0007669"/>
    <property type="project" value="UniProtKB-KW"/>
</dbReference>
<keyword evidence="4" id="KW-0813">Transport</keyword>
<keyword evidence="8" id="KW-0139">CF(1)</keyword>
<dbReference type="PANTHER" id="PTHR11693">
    <property type="entry name" value="ATP SYNTHASE GAMMA CHAIN"/>
    <property type="match status" value="1"/>
</dbReference>
<dbReference type="Pfam" id="PF00231">
    <property type="entry name" value="ATP-synt"/>
    <property type="match status" value="1"/>
</dbReference>
<evidence type="ECO:0000256" key="6">
    <source>
        <dbReference type="ARBA" id="ARBA00023065"/>
    </source>
</evidence>
<accession>A0A4S4NBX6</accession>
<dbReference type="Gene3D" id="1.10.287.80">
    <property type="entry name" value="ATP synthase, gamma subunit, helix hairpin domain"/>
    <property type="match status" value="1"/>
</dbReference>
<dbReference type="SUPFAM" id="SSF52943">
    <property type="entry name" value="ATP synthase (F1-ATPase), gamma subunit"/>
    <property type="match status" value="1"/>
</dbReference>
<evidence type="ECO:0000256" key="5">
    <source>
        <dbReference type="ARBA" id="ARBA00022781"/>
    </source>
</evidence>
<dbReference type="Proteomes" id="UP000306602">
    <property type="component" value="Unassembled WGS sequence"/>
</dbReference>
<dbReference type="RefSeq" id="WP_136462514.1">
    <property type="nucleotide sequence ID" value="NZ_SRKY01000002.1"/>
</dbReference>
<dbReference type="InterPro" id="IPR000131">
    <property type="entry name" value="ATP_synth_F1_gsu"/>
</dbReference>
<keyword evidence="6" id="KW-0406">Ion transport</keyword>
<evidence type="ECO:0000313" key="12">
    <source>
        <dbReference type="Proteomes" id="UP000306602"/>
    </source>
</evidence>
<comment type="caution">
    <text evidence="11">The sequence shown here is derived from an EMBL/GenBank/DDBJ whole genome shotgun (WGS) entry which is preliminary data.</text>
</comment>
<proteinExistence type="inferred from homology"/>
<keyword evidence="7" id="KW-0472">Membrane</keyword>
<comment type="subcellular location">
    <subcellularLocation>
        <location evidence="2">Membrane</location>
        <topology evidence="2">Peripheral membrane protein</topology>
    </subcellularLocation>
</comment>
<feature type="coiled-coil region" evidence="10">
    <location>
        <begin position="250"/>
        <end position="277"/>
    </location>
</feature>
<dbReference type="OrthoDB" id="9812769at2"/>
<protein>
    <submittedName>
        <fullName evidence="11">ATPase</fullName>
    </submittedName>
</protein>
<dbReference type="EMBL" id="SRKY01000002">
    <property type="protein sequence ID" value="THH36916.1"/>
    <property type="molecule type" value="Genomic_DNA"/>
</dbReference>
<evidence type="ECO:0000313" key="11">
    <source>
        <dbReference type="EMBL" id="THH36916.1"/>
    </source>
</evidence>
<evidence type="ECO:0000256" key="3">
    <source>
        <dbReference type="ARBA" id="ARBA00007681"/>
    </source>
</evidence>
<dbReference type="AlphaFoldDB" id="A0A4S4NBX6"/>
<evidence type="ECO:0000256" key="2">
    <source>
        <dbReference type="ARBA" id="ARBA00004170"/>
    </source>
</evidence>
<name>A0A4S4NBX6_9RHOB</name>
<evidence type="ECO:0000256" key="4">
    <source>
        <dbReference type="ARBA" id="ARBA00022448"/>
    </source>
</evidence>
<evidence type="ECO:0000256" key="9">
    <source>
        <dbReference type="ARBA" id="ARBA00023310"/>
    </source>
</evidence>